<dbReference type="GO" id="GO:0000981">
    <property type="term" value="F:DNA-binding transcription factor activity, RNA polymerase II-specific"/>
    <property type="evidence" value="ECO:0007669"/>
    <property type="project" value="InterPro"/>
</dbReference>
<evidence type="ECO:0000256" key="3">
    <source>
        <dbReference type="ARBA" id="ARBA00023242"/>
    </source>
</evidence>
<feature type="region of interest" description="Disordered" evidence="4">
    <location>
        <begin position="47"/>
        <end position="78"/>
    </location>
</feature>
<name>A0A9P4KCW0_9PLEO</name>
<dbReference type="PANTHER" id="PTHR31001:SF40">
    <property type="entry name" value="ZN(II)2CYS6 TRANSCRIPTION FACTOR (EUROFUNG)"/>
    <property type="match status" value="1"/>
</dbReference>
<gene>
    <name evidence="6" type="ORF">CC78DRAFT_153536</name>
</gene>
<dbReference type="Proteomes" id="UP000800093">
    <property type="component" value="Unassembled WGS sequence"/>
</dbReference>
<organism evidence="6 7">
    <name type="scientific">Lojkania enalia</name>
    <dbReference type="NCBI Taxonomy" id="147567"/>
    <lineage>
        <taxon>Eukaryota</taxon>
        <taxon>Fungi</taxon>
        <taxon>Dikarya</taxon>
        <taxon>Ascomycota</taxon>
        <taxon>Pezizomycotina</taxon>
        <taxon>Dothideomycetes</taxon>
        <taxon>Pleosporomycetidae</taxon>
        <taxon>Pleosporales</taxon>
        <taxon>Pleosporales incertae sedis</taxon>
        <taxon>Lojkania</taxon>
    </lineage>
</organism>
<dbReference type="InterPro" id="IPR007219">
    <property type="entry name" value="XnlR_reg_dom"/>
</dbReference>
<dbReference type="OrthoDB" id="4898680at2759"/>
<dbReference type="CDD" id="cd12148">
    <property type="entry name" value="fungal_TF_MHR"/>
    <property type="match status" value="1"/>
</dbReference>
<dbReference type="InterPro" id="IPR050613">
    <property type="entry name" value="Sec_Metabolite_Reg"/>
</dbReference>
<dbReference type="Pfam" id="PF04082">
    <property type="entry name" value="Fungal_trans"/>
    <property type="match status" value="1"/>
</dbReference>
<dbReference type="EMBL" id="ML986599">
    <property type="protein sequence ID" value="KAF2266303.1"/>
    <property type="molecule type" value="Genomic_DNA"/>
</dbReference>
<feature type="domain" description="Zn(2)-C6 fungal-type" evidence="5">
    <location>
        <begin position="10"/>
        <end position="42"/>
    </location>
</feature>
<dbReference type="GO" id="GO:0008270">
    <property type="term" value="F:zinc ion binding"/>
    <property type="evidence" value="ECO:0007669"/>
    <property type="project" value="InterPro"/>
</dbReference>
<dbReference type="GO" id="GO:0005634">
    <property type="term" value="C:nucleus"/>
    <property type="evidence" value="ECO:0007669"/>
    <property type="project" value="UniProtKB-SubCell"/>
</dbReference>
<dbReference type="AlphaFoldDB" id="A0A9P4KCW0"/>
<keyword evidence="2" id="KW-0479">Metal-binding</keyword>
<sequence length="763" mass="86627">MLRRNGKLRSCEPCRISKIRCDHATPKCEKCRARGISEQCYYHPAPMTKPAGTPRKQPGEARRRMVKPKHSETRTTRDHEILTPLYKSPTALRTGESRPDVCPHRGNPWPTPPESAISIRIPQETGRGFYLGSTSYASVFAEEHPLPDSVHECPMEGRRPTPVLTTRTSASRHCQVDIAQFIVSKLRPFSLFEKITEEYFEINKASALVGPLLMSALPQLRRDLEQLPGTGHESIAAYAEITRNTTRPLKVPGTLLASEFHTLFTGENLRWEILGLILVVAGSHAQFTSPDDPIFTLEDGTRINKDEFVEDMLHASNDCISVCQVHGAVNDIMVWLIYQNMLVNSNFYGDNYHGVWRRMSDTISALYAEGIHCEEGFDEPFFLREARRRIYAAAYRSDKMLATFFGRPPMMALRYSDRPMPLDIDDTILATSDPKVLNETISRLDNEGWNAEGKIWASSWIRLRFQLAMFKERILEHSLAGRRDGDVAEKLLTISTECRQYWESVPSQMRYELYDEESAWNDLEPGIALRMISAYLEYLHMEFQMQRILRRQTQLAVPALLEISMKLLSTVLVFNKLRNQLYTIQRHFPTIILFYCLPSAGVLALELRKCTLENVPLPSTVSRADVIRNLSVLISCVDWVILPGDGNHKLCSELNKMLTLILDEVLNYQPPAANESQADGSGNGLPGVTSGFFDMPLIDGMEPIPTESEDFLNWLDNANWSNTVSTNFNISPMIIPAVRVQDYLLTCYSIFFNVDGIQVLIPK</sequence>
<dbReference type="Pfam" id="PF00172">
    <property type="entry name" value="Zn_clus"/>
    <property type="match status" value="1"/>
</dbReference>
<evidence type="ECO:0000256" key="2">
    <source>
        <dbReference type="ARBA" id="ARBA00022723"/>
    </source>
</evidence>
<protein>
    <recommendedName>
        <fullName evidence="5">Zn(2)-C6 fungal-type domain-containing protein</fullName>
    </recommendedName>
</protein>
<dbReference type="GO" id="GO:0003677">
    <property type="term" value="F:DNA binding"/>
    <property type="evidence" value="ECO:0007669"/>
    <property type="project" value="InterPro"/>
</dbReference>
<feature type="compositionally biased region" description="Basic and acidic residues" evidence="4">
    <location>
        <begin position="57"/>
        <end position="78"/>
    </location>
</feature>
<comment type="subcellular location">
    <subcellularLocation>
        <location evidence="1">Nucleus</location>
    </subcellularLocation>
</comment>
<keyword evidence="7" id="KW-1185">Reference proteome</keyword>
<dbReference type="SMART" id="SM00906">
    <property type="entry name" value="Fungal_trans"/>
    <property type="match status" value="1"/>
</dbReference>
<evidence type="ECO:0000256" key="4">
    <source>
        <dbReference type="SAM" id="MobiDB-lite"/>
    </source>
</evidence>
<dbReference type="InterPro" id="IPR036864">
    <property type="entry name" value="Zn2-C6_fun-type_DNA-bd_sf"/>
</dbReference>
<dbReference type="PANTHER" id="PTHR31001">
    <property type="entry name" value="UNCHARACTERIZED TRANSCRIPTIONAL REGULATORY PROTEIN"/>
    <property type="match status" value="1"/>
</dbReference>
<comment type="caution">
    <text evidence="6">The sequence shown here is derived from an EMBL/GenBank/DDBJ whole genome shotgun (WGS) entry which is preliminary data.</text>
</comment>
<dbReference type="SUPFAM" id="SSF57701">
    <property type="entry name" value="Zn2/Cys6 DNA-binding domain"/>
    <property type="match status" value="1"/>
</dbReference>
<evidence type="ECO:0000256" key="1">
    <source>
        <dbReference type="ARBA" id="ARBA00004123"/>
    </source>
</evidence>
<dbReference type="SMART" id="SM00066">
    <property type="entry name" value="GAL4"/>
    <property type="match status" value="1"/>
</dbReference>
<dbReference type="CDD" id="cd00067">
    <property type="entry name" value="GAL4"/>
    <property type="match status" value="1"/>
</dbReference>
<evidence type="ECO:0000313" key="6">
    <source>
        <dbReference type="EMBL" id="KAF2266303.1"/>
    </source>
</evidence>
<reference evidence="7" key="1">
    <citation type="journal article" date="2020" name="Stud. Mycol.">
        <title>101 Dothideomycetes genomes: A test case for predicting lifestyles and emergence of pathogens.</title>
        <authorList>
            <person name="Haridas S."/>
            <person name="Albert R."/>
            <person name="Binder M."/>
            <person name="Bloem J."/>
            <person name="LaButti K."/>
            <person name="Salamov A."/>
            <person name="Andreopoulos B."/>
            <person name="Baker S."/>
            <person name="Barry K."/>
            <person name="Bills G."/>
            <person name="Bluhm B."/>
            <person name="Cannon C."/>
            <person name="Castanera R."/>
            <person name="Culley D."/>
            <person name="Daum C."/>
            <person name="Ezra D."/>
            <person name="Gonzalez J."/>
            <person name="Henrissat B."/>
            <person name="Kuo A."/>
            <person name="Liang C."/>
            <person name="Lipzen A."/>
            <person name="Lutzoni F."/>
            <person name="Magnuson J."/>
            <person name="Mondo S."/>
            <person name="Nolan M."/>
            <person name="Ohm R."/>
            <person name="Pangilinan J."/>
            <person name="Park H.-J."/>
            <person name="Ramirez L."/>
            <person name="Alfaro M."/>
            <person name="Sun H."/>
            <person name="Tritt A."/>
            <person name="Yoshinaga Y."/>
            <person name="Zwiers L.-H."/>
            <person name="Turgeon B."/>
            <person name="Goodwin S."/>
            <person name="Spatafora J."/>
            <person name="Crous P."/>
            <person name="Grigoriev I."/>
        </authorList>
    </citation>
    <scope>NUCLEOTIDE SEQUENCE [LARGE SCALE GENOMIC DNA]</scope>
    <source>
        <strain evidence="7">CBS 304.66</strain>
    </source>
</reference>
<dbReference type="PROSITE" id="PS50048">
    <property type="entry name" value="ZN2_CY6_FUNGAL_2"/>
    <property type="match status" value="1"/>
</dbReference>
<dbReference type="GO" id="GO:0006351">
    <property type="term" value="P:DNA-templated transcription"/>
    <property type="evidence" value="ECO:0007669"/>
    <property type="project" value="InterPro"/>
</dbReference>
<proteinExistence type="predicted"/>
<dbReference type="Gene3D" id="4.10.240.10">
    <property type="entry name" value="Zn(2)-C6 fungal-type DNA-binding domain"/>
    <property type="match status" value="1"/>
</dbReference>
<feature type="region of interest" description="Disordered" evidence="4">
    <location>
        <begin position="90"/>
        <end position="116"/>
    </location>
</feature>
<evidence type="ECO:0000259" key="5">
    <source>
        <dbReference type="PROSITE" id="PS50048"/>
    </source>
</evidence>
<keyword evidence="3" id="KW-0539">Nucleus</keyword>
<dbReference type="InterPro" id="IPR001138">
    <property type="entry name" value="Zn2Cys6_DnaBD"/>
</dbReference>
<accession>A0A9P4KCW0</accession>
<evidence type="ECO:0000313" key="7">
    <source>
        <dbReference type="Proteomes" id="UP000800093"/>
    </source>
</evidence>
<dbReference type="PROSITE" id="PS00463">
    <property type="entry name" value="ZN2_CY6_FUNGAL_1"/>
    <property type="match status" value="1"/>
</dbReference>